<protein>
    <submittedName>
        <fullName evidence="1">Uncharacterized protein</fullName>
    </submittedName>
</protein>
<reference evidence="1 2" key="1">
    <citation type="journal article" date="2019" name="Nat. Commun.">
        <title>A new type of DNA phosphorothioation-based antiviral system in archaea.</title>
        <authorList>
            <person name="Xiong L."/>
            <person name="Liu S."/>
            <person name="Chen S."/>
            <person name="Xiao Y."/>
            <person name="Zhu B."/>
            <person name="Gao Y."/>
            <person name="Zhang Y."/>
            <person name="Chen B."/>
            <person name="Luo J."/>
            <person name="Deng Z."/>
            <person name="Chen X."/>
            <person name="Wang L."/>
            <person name="Chen S."/>
        </authorList>
    </citation>
    <scope>NUCLEOTIDE SEQUENCE [LARGE SCALE GENOMIC DNA]</scope>
    <source>
        <strain evidence="1 2">JCM 10635</strain>
        <plasmid evidence="1 2">unnamed1</plasmid>
    </source>
</reference>
<keyword evidence="1" id="KW-0614">Plasmid</keyword>
<gene>
    <name evidence="1" type="ORF">DV706_17990</name>
</gene>
<proteinExistence type="predicted"/>
<geneLocation type="plasmid" evidence="1">
    <name>unnamed1</name>
</geneLocation>
<dbReference type="AlphaFoldDB" id="A0A4D6HTH9"/>
<dbReference type="KEGG" id="nbg:DV706_17990"/>
<dbReference type="Proteomes" id="UP000296822">
    <property type="component" value="Plasmid unnamed1"/>
</dbReference>
<evidence type="ECO:0000313" key="2">
    <source>
        <dbReference type="Proteomes" id="UP000296822"/>
    </source>
</evidence>
<organism evidence="1 2">
    <name type="scientific">Natronorubrum bangense</name>
    <dbReference type="NCBI Taxonomy" id="61858"/>
    <lineage>
        <taxon>Archaea</taxon>
        <taxon>Methanobacteriati</taxon>
        <taxon>Methanobacteriota</taxon>
        <taxon>Stenosarchaea group</taxon>
        <taxon>Halobacteria</taxon>
        <taxon>Halobacteriales</taxon>
        <taxon>Natrialbaceae</taxon>
        <taxon>Natronorubrum</taxon>
    </lineage>
</organism>
<dbReference type="EMBL" id="CP031306">
    <property type="protein sequence ID" value="QCC56418.1"/>
    <property type="molecule type" value="Genomic_DNA"/>
</dbReference>
<name>A0A4D6HTH9_9EURY</name>
<sequence length="68" mass="7813">MSDACERTAVTDLARTVRLETNRGVFEWGTPTRARGGRERPLSETDHLEKRRQLFAFADVDLLTTYID</sequence>
<evidence type="ECO:0000313" key="1">
    <source>
        <dbReference type="EMBL" id="QCC56418.1"/>
    </source>
</evidence>
<accession>A0A4D6HTH9</accession>